<sequence length="102" mass="11178">MFDPPPALDDLLMAITAAAAGRFTLMLRAARRGLTLHFILWTLFWEVPVTAALGLMGWGLADWLSLQGGGAVVLIALLGRYGPERLEPLLETLVPQLRRTKP</sequence>
<proteinExistence type="predicted"/>
<keyword evidence="3" id="KW-1185">Reference proteome</keyword>
<keyword evidence="1" id="KW-1133">Transmembrane helix</keyword>
<organism evidence="2 3">
    <name type="scientific">Pseudoroseomonas ludipueritiae</name>
    <dbReference type="NCBI Taxonomy" id="198093"/>
    <lineage>
        <taxon>Bacteria</taxon>
        <taxon>Pseudomonadati</taxon>
        <taxon>Pseudomonadota</taxon>
        <taxon>Alphaproteobacteria</taxon>
        <taxon>Acetobacterales</taxon>
        <taxon>Acetobacteraceae</taxon>
        <taxon>Pseudoroseomonas</taxon>
    </lineage>
</organism>
<evidence type="ECO:0000256" key="1">
    <source>
        <dbReference type="SAM" id="Phobius"/>
    </source>
</evidence>
<evidence type="ECO:0000313" key="3">
    <source>
        <dbReference type="Proteomes" id="UP000603940"/>
    </source>
</evidence>
<reference evidence="2 3" key="1">
    <citation type="journal article" date="2009" name="Int. J. Syst. Evol. Microbiol.">
        <title>Transfer of Teichococcus ludipueritiae and Muricoccus roseus to the genus Roseomonas, as Roseomonas ludipueritiae comb. nov. and Roseomonas rosea comb. nov., respectively, and emended description of the genus Roseomonas.</title>
        <authorList>
            <person name="Sanchez-Porro C."/>
            <person name="Gallego V."/>
            <person name="Busse H.J."/>
            <person name="Kampfer P."/>
            <person name="Ventosa A."/>
        </authorList>
    </citation>
    <scope>NUCLEOTIDE SEQUENCE [LARGE SCALE GENOMIC DNA]</scope>
    <source>
        <strain evidence="2 3">DSM 14915</strain>
    </source>
</reference>
<dbReference type="Proteomes" id="UP000603940">
    <property type="component" value="Unassembled WGS sequence"/>
</dbReference>
<dbReference type="RefSeq" id="WP_187778959.1">
    <property type="nucleotide sequence ID" value="NZ_JACTUZ010000051.1"/>
</dbReference>
<keyword evidence="1" id="KW-0812">Transmembrane</keyword>
<keyword evidence="1" id="KW-0472">Membrane</keyword>
<comment type="caution">
    <text evidence="2">The sequence shown here is derived from an EMBL/GenBank/DDBJ whole genome shotgun (WGS) entry which is preliminary data.</text>
</comment>
<protein>
    <recommendedName>
        <fullName evidence="4">Holin</fullName>
    </recommendedName>
</protein>
<evidence type="ECO:0000313" key="2">
    <source>
        <dbReference type="EMBL" id="MBC9177841.1"/>
    </source>
</evidence>
<feature type="transmembrane region" description="Helical" evidence="1">
    <location>
        <begin position="38"/>
        <end position="58"/>
    </location>
</feature>
<gene>
    <name evidence="2" type="ORF">IBL25_12905</name>
</gene>
<dbReference type="EMBL" id="JACTUZ010000051">
    <property type="protein sequence ID" value="MBC9177841.1"/>
    <property type="molecule type" value="Genomic_DNA"/>
</dbReference>
<name>A0ABR7R7Y3_9PROT</name>
<accession>A0ABR7R7Y3</accession>
<evidence type="ECO:0008006" key="4">
    <source>
        <dbReference type="Google" id="ProtNLM"/>
    </source>
</evidence>
<dbReference type="Pfam" id="PF16083">
    <property type="entry name" value="Phage_holin_3_3"/>
    <property type="match status" value="1"/>
</dbReference>
<dbReference type="InterPro" id="IPR032126">
    <property type="entry name" value="LydA_holin"/>
</dbReference>
<feature type="transmembrane region" description="Helical" evidence="1">
    <location>
        <begin position="12"/>
        <end position="31"/>
    </location>
</feature>